<comment type="caution">
    <text evidence="2">The sequence shown here is derived from an EMBL/GenBank/DDBJ whole genome shotgun (WGS) entry which is preliminary data.</text>
</comment>
<keyword evidence="1" id="KW-0175">Coiled coil</keyword>
<reference evidence="3" key="1">
    <citation type="submission" date="2016-07" db="EMBL/GenBank/DDBJ databases">
        <authorList>
            <person name="Florea S."/>
            <person name="Webb J.S."/>
            <person name="Jaromczyk J."/>
            <person name="Schardl C.L."/>
        </authorList>
    </citation>
    <scope>NUCLEOTIDE SEQUENCE [LARGE SCALE GENOMIC DNA]</scope>
    <source>
        <strain evidence="3">IPBSL-7</strain>
    </source>
</reference>
<accession>A0A1C0APP0</accession>
<feature type="coiled-coil region" evidence="1">
    <location>
        <begin position="9"/>
        <end position="36"/>
    </location>
</feature>
<protein>
    <recommendedName>
        <fullName evidence="4">Transcriptional regulator</fullName>
    </recommendedName>
</protein>
<dbReference type="RefSeq" id="WP_068750491.1">
    <property type="nucleotide sequence ID" value="NZ_JBDXXE010000017.1"/>
</dbReference>
<evidence type="ECO:0000256" key="1">
    <source>
        <dbReference type="SAM" id="Coils"/>
    </source>
</evidence>
<organism evidence="2 3">
    <name type="scientific">Tessaracoccus lapidicaptus</name>
    <dbReference type="NCBI Taxonomy" id="1427523"/>
    <lineage>
        <taxon>Bacteria</taxon>
        <taxon>Bacillati</taxon>
        <taxon>Actinomycetota</taxon>
        <taxon>Actinomycetes</taxon>
        <taxon>Propionibacteriales</taxon>
        <taxon>Propionibacteriaceae</taxon>
        <taxon>Tessaracoccus</taxon>
    </lineage>
</organism>
<keyword evidence="3" id="KW-1185">Reference proteome</keyword>
<name>A0A1C0APP0_9ACTN</name>
<gene>
    <name evidence="2" type="ORF">BCR15_00210</name>
</gene>
<dbReference type="Proteomes" id="UP000093501">
    <property type="component" value="Unassembled WGS sequence"/>
</dbReference>
<evidence type="ECO:0008006" key="4">
    <source>
        <dbReference type="Google" id="ProtNLM"/>
    </source>
</evidence>
<evidence type="ECO:0000313" key="3">
    <source>
        <dbReference type="Proteomes" id="UP000093501"/>
    </source>
</evidence>
<sequence length="72" mass="7769">MADKSPDPRAASLAALDAARRTREAAEERELDAVAEARRAGASWSRIGELYGLTKQGAQQRFKKASAPGVRE</sequence>
<dbReference type="AlphaFoldDB" id="A0A1C0APP0"/>
<proteinExistence type="predicted"/>
<evidence type="ECO:0000313" key="2">
    <source>
        <dbReference type="EMBL" id="OCL36339.1"/>
    </source>
</evidence>
<dbReference type="EMBL" id="MBQD01000011">
    <property type="protein sequence ID" value="OCL36339.1"/>
    <property type="molecule type" value="Genomic_DNA"/>
</dbReference>